<keyword evidence="1" id="KW-0812">Transmembrane</keyword>
<dbReference type="Gene3D" id="3.80.10.10">
    <property type="entry name" value="Ribonuclease Inhibitor"/>
    <property type="match status" value="1"/>
</dbReference>
<organism evidence="2 3">
    <name type="scientific">Dipteronia sinensis</name>
    <dbReference type="NCBI Taxonomy" id="43782"/>
    <lineage>
        <taxon>Eukaryota</taxon>
        <taxon>Viridiplantae</taxon>
        <taxon>Streptophyta</taxon>
        <taxon>Embryophyta</taxon>
        <taxon>Tracheophyta</taxon>
        <taxon>Spermatophyta</taxon>
        <taxon>Magnoliopsida</taxon>
        <taxon>eudicotyledons</taxon>
        <taxon>Gunneridae</taxon>
        <taxon>Pentapetalae</taxon>
        <taxon>rosids</taxon>
        <taxon>malvids</taxon>
        <taxon>Sapindales</taxon>
        <taxon>Sapindaceae</taxon>
        <taxon>Hippocastanoideae</taxon>
        <taxon>Acereae</taxon>
        <taxon>Dipteronia</taxon>
    </lineage>
</organism>
<accession>A0AAE0E562</accession>
<gene>
    <name evidence="2" type="ORF">Dsin_016077</name>
</gene>
<dbReference type="Pfam" id="PF00560">
    <property type="entry name" value="LRR_1"/>
    <property type="match status" value="2"/>
</dbReference>
<proteinExistence type="predicted"/>
<keyword evidence="1" id="KW-1133">Transmembrane helix</keyword>
<name>A0AAE0E562_9ROSI</name>
<keyword evidence="3" id="KW-1185">Reference proteome</keyword>
<evidence type="ECO:0000313" key="3">
    <source>
        <dbReference type="Proteomes" id="UP001281410"/>
    </source>
</evidence>
<comment type="caution">
    <text evidence="2">The sequence shown here is derived from an EMBL/GenBank/DDBJ whole genome shotgun (WGS) entry which is preliminary data.</text>
</comment>
<dbReference type="PANTHER" id="PTHR48007:SF4">
    <property type="entry name" value="LEUCINE-RICH REPEAT RECEPTOR-LIKE PROTEIN KINASE PXC1"/>
    <property type="match status" value="1"/>
</dbReference>
<dbReference type="InterPro" id="IPR001611">
    <property type="entry name" value="Leu-rich_rpt"/>
</dbReference>
<protein>
    <submittedName>
        <fullName evidence="2">Uncharacterized protein</fullName>
    </submittedName>
</protein>
<keyword evidence="1" id="KW-0472">Membrane</keyword>
<dbReference type="SUPFAM" id="SSF52058">
    <property type="entry name" value="L domain-like"/>
    <property type="match status" value="1"/>
</dbReference>
<dbReference type="InterPro" id="IPR032675">
    <property type="entry name" value="LRR_dom_sf"/>
</dbReference>
<sequence>MVHLQSLNLANNKFNGSVPLAWGQLSNLKNIDLSSNDLTGRIPMQLFSVAKFNFTETRLICGSNLEHPCVSSYPLPVSTSRSKLRVVITSASCGAFVLLSLGAIFAYRYHQLHKLKHDMFVDVPGEDDSKVSLGQLEDFLGVNCNLQLIILVKAT</sequence>
<feature type="transmembrane region" description="Helical" evidence="1">
    <location>
        <begin position="84"/>
        <end position="107"/>
    </location>
</feature>
<evidence type="ECO:0000313" key="2">
    <source>
        <dbReference type="EMBL" id="KAK3211371.1"/>
    </source>
</evidence>
<dbReference type="InterPro" id="IPR046959">
    <property type="entry name" value="PRK1-6/SRF4-like"/>
</dbReference>
<dbReference type="EMBL" id="JANJYJ010000005">
    <property type="protein sequence ID" value="KAK3211371.1"/>
    <property type="molecule type" value="Genomic_DNA"/>
</dbReference>
<evidence type="ECO:0000256" key="1">
    <source>
        <dbReference type="SAM" id="Phobius"/>
    </source>
</evidence>
<reference evidence="2" key="1">
    <citation type="journal article" date="2023" name="Plant J.">
        <title>Genome sequences and population genomics provide insights into the demographic history, inbreeding, and mutation load of two 'living fossil' tree species of Dipteronia.</title>
        <authorList>
            <person name="Feng Y."/>
            <person name="Comes H.P."/>
            <person name="Chen J."/>
            <person name="Zhu S."/>
            <person name="Lu R."/>
            <person name="Zhang X."/>
            <person name="Li P."/>
            <person name="Qiu J."/>
            <person name="Olsen K.M."/>
            <person name="Qiu Y."/>
        </authorList>
    </citation>
    <scope>NUCLEOTIDE SEQUENCE</scope>
    <source>
        <strain evidence="2">NBL</strain>
    </source>
</reference>
<dbReference type="Proteomes" id="UP001281410">
    <property type="component" value="Unassembled WGS sequence"/>
</dbReference>
<dbReference type="AlphaFoldDB" id="A0AAE0E562"/>
<dbReference type="PANTHER" id="PTHR48007">
    <property type="entry name" value="LEUCINE-RICH REPEAT RECEPTOR-LIKE PROTEIN KINASE PXC1"/>
    <property type="match status" value="1"/>
</dbReference>